<evidence type="ECO:0000313" key="10">
    <source>
        <dbReference type="Proteomes" id="UP000320585"/>
    </source>
</evidence>
<dbReference type="AlphaFoldDB" id="A0A8D4UV36"/>
<evidence type="ECO:0000313" key="9">
    <source>
        <dbReference type="EMBL" id="BBK25527.1"/>
    </source>
</evidence>
<dbReference type="GO" id="GO:0055085">
    <property type="term" value="P:transmembrane transport"/>
    <property type="evidence" value="ECO:0007669"/>
    <property type="project" value="InterPro"/>
</dbReference>
<feature type="transmembrane region" description="Helical" evidence="8">
    <location>
        <begin position="95"/>
        <end position="117"/>
    </location>
</feature>
<gene>
    <name evidence="9" type="ORF">Dia5BBH33_14620</name>
</gene>
<keyword evidence="6 8" id="KW-1133">Transmembrane helix</keyword>
<accession>A0A8D4UV36</accession>
<dbReference type="Gene3D" id="1.20.1530.20">
    <property type="match status" value="1"/>
</dbReference>
<protein>
    <submittedName>
        <fullName evidence="9">Transporter</fullName>
    </submittedName>
</protein>
<dbReference type="EMBL" id="AP019697">
    <property type="protein sequence ID" value="BBK25527.1"/>
    <property type="molecule type" value="Genomic_DNA"/>
</dbReference>
<evidence type="ECO:0000256" key="4">
    <source>
        <dbReference type="ARBA" id="ARBA00022475"/>
    </source>
</evidence>
<keyword evidence="7 8" id="KW-0472">Membrane</keyword>
<feature type="transmembrane region" description="Helical" evidence="8">
    <location>
        <begin position="6"/>
        <end position="26"/>
    </location>
</feature>
<feature type="transmembrane region" description="Helical" evidence="8">
    <location>
        <begin position="38"/>
        <end position="56"/>
    </location>
</feature>
<dbReference type="GeneID" id="92716687"/>
<keyword evidence="4" id="KW-1003">Cell membrane</keyword>
<dbReference type="InterPro" id="IPR004776">
    <property type="entry name" value="Mem_transp_PIN-like"/>
</dbReference>
<dbReference type="PANTHER" id="PTHR36838">
    <property type="entry name" value="AUXIN EFFLUX CARRIER FAMILY PROTEIN"/>
    <property type="match status" value="1"/>
</dbReference>
<feature type="transmembrane region" description="Helical" evidence="8">
    <location>
        <begin position="242"/>
        <end position="261"/>
    </location>
</feature>
<comment type="similarity">
    <text evidence="2">Belongs to the auxin efflux carrier (TC 2.A.69) family.</text>
</comment>
<dbReference type="KEGG" id="dho:Dia5BBH33_14620"/>
<evidence type="ECO:0000256" key="6">
    <source>
        <dbReference type="ARBA" id="ARBA00022989"/>
    </source>
</evidence>
<feature type="transmembrane region" description="Helical" evidence="8">
    <location>
        <begin position="267"/>
        <end position="285"/>
    </location>
</feature>
<keyword evidence="5 8" id="KW-0812">Transmembrane</keyword>
<feature type="transmembrane region" description="Helical" evidence="8">
    <location>
        <begin position="62"/>
        <end position="83"/>
    </location>
</feature>
<evidence type="ECO:0000256" key="8">
    <source>
        <dbReference type="SAM" id="Phobius"/>
    </source>
</evidence>
<evidence type="ECO:0000256" key="5">
    <source>
        <dbReference type="ARBA" id="ARBA00022692"/>
    </source>
</evidence>
<feature type="transmembrane region" description="Helical" evidence="8">
    <location>
        <begin position="198"/>
        <end position="222"/>
    </location>
</feature>
<keyword evidence="10" id="KW-1185">Reference proteome</keyword>
<dbReference type="GO" id="GO:0005886">
    <property type="term" value="C:plasma membrane"/>
    <property type="evidence" value="ECO:0007669"/>
    <property type="project" value="UniProtKB-SubCell"/>
</dbReference>
<evidence type="ECO:0000256" key="3">
    <source>
        <dbReference type="ARBA" id="ARBA00022448"/>
    </source>
</evidence>
<proteinExistence type="inferred from homology"/>
<dbReference type="OrthoDB" id="527159at2"/>
<feature type="transmembrane region" description="Helical" evidence="8">
    <location>
        <begin position="137"/>
        <end position="159"/>
    </location>
</feature>
<dbReference type="RefSeq" id="WP_022382922.1">
    <property type="nucleotide sequence ID" value="NZ_AP019697.1"/>
</dbReference>
<comment type="subcellular location">
    <subcellularLocation>
        <location evidence="1">Cell membrane</location>
        <topology evidence="1">Multi-pass membrane protein</topology>
    </subcellularLocation>
</comment>
<evidence type="ECO:0000256" key="1">
    <source>
        <dbReference type="ARBA" id="ARBA00004651"/>
    </source>
</evidence>
<sequence>MILLQILWDDILPLFAFIGAGVFLDSKFKIDISTYSRLTIWVVLPCFIFYTMYRYHFESDDLLMIPAVLILLAVMYFLSMGMAHMFHLGGAEKGAFEAVSSFSNAGHIGAALAVMIFTHPPFATEAGSAPHLAEAMGTMVIIMIVMNIVVNTFGAALIRSRGSTVKEVLSFMVKMPALYAAILAILVRSAGIHLEHTFLWPVLTHFNGAFIVLVTVTIGLQLHRSKLRKPDRFILATSFNKLILCPAIAWGVLTLFGGAFSPIASQVFFICAAVPSSMALIIYGVEYGEDAGLVTQSVLFSTVAGALTLTCMIYLARVLFPLAG</sequence>
<keyword evidence="3" id="KW-0813">Transport</keyword>
<reference evidence="10" key="1">
    <citation type="submission" date="2019-05" db="EMBL/GenBank/DDBJ databases">
        <title>Complete genome sequencing of Dialister sp. strain 5BBH33.</title>
        <authorList>
            <person name="Sakamoto M."/>
            <person name="Murakami T."/>
            <person name="Mori H."/>
        </authorList>
    </citation>
    <scope>NUCLEOTIDE SEQUENCE [LARGE SCALE GENOMIC DNA]</scope>
    <source>
        <strain evidence="10">5BBH33</strain>
    </source>
</reference>
<dbReference type="InterPro" id="IPR038770">
    <property type="entry name" value="Na+/solute_symporter_sf"/>
</dbReference>
<organism evidence="9 10">
    <name type="scientific">Dialister hominis</name>
    <dbReference type="NCBI Taxonomy" id="2582419"/>
    <lineage>
        <taxon>Bacteria</taxon>
        <taxon>Bacillati</taxon>
        <taxon>Bacillota</taxon>
        <taxon>Negativicutes</taxon>
        <taxon>Veillonellales</taxon>
        <taxon>Veillonellaceae</taxon>
        <taxon>Dialister</taxon>
    </lineage>
</organism>
<feature type="transmembrane region" description="Helical" evidence="8">
    <location>
        <begin position="171"/>
        <end position="192"/>
    </location>
</feature>
<evidence type="ECO:0000256" key="7">
    <source>
        <dbReference type="ARBA" id="ARBA00023136"/>
    </source>
</evidence>
<dbReference type="Proteomes" id="UP000320585">
    <property type="component" value="Chromosome"/>
</dbReference>
<dbReference type="Pfam" id="PF03547">
    <property type="entry name" value="Mem_trans"/>
    <property type="match status" value="1"/>
</dbReference>
<name>A0A8D4UV36_9FIRM</name>
<evidence type="ECO:0000256" key="2">
    <source>
        <dbReference type="ARBA" id="ARBA00010145"/>
    </source>
</evidence>
<dbReference type="PANTHER" id="PTHR36838:SF1">
    <property type="entry name" value="SLR1864 PROTEIN"/>
    <property type="match status" value="1"/>
</dbReference>
<feature type="transmembrane region" description="Helical" evidence="8">
    <location>
        <begin position="297"/>
        <end position="320"/>
    </location>
</feature>